<gene>
    <name evidence="1" type="ORF">XPG1_0310</name>
</gene>
<dbReference type="SUPFAM" id="SSF47413">
    <property type="entry name" value="lambda repressor-like DNA-binding domains"/>
    <property type="match status" value="1"/>
</dbReference>
<dbReference type="OrthoDB" id="6625471at2"/>
<proteinExistence type="predicted"/>
<sequence>MDLSQTPLQLAVIAVGGKQKTLARLVGLTPQAISNLKKRGGNLPKTKITEFRKATGLPLVVLYPEIAE</sequence>
<evidence type="ECO:0000313" key="2">
    <source>
        <dbReference type="Proteomes" id="UP000032735"/>
    </source>
</evidence>
<reference evidence="1 2" key="1">
    <citation type="submission" date="2013-07" db="EMBL/GenBank/DDBJ databases">
        <authorList>
            <person name="Genoscope - CEA"/>
        </authorList>
    </citation>
    <scope>NUCLEOTIDE SEQUENCE [LARGE SCALE GENOMIC DNA]</scope>
    <source>
        <strain evidence="1 2">G6</strain>
    </source>
</reference>
<dbReference type="AlphaFoldDB" id="A0A068R1H7"/>
<dbReference type="EMBL" id="FO704551">
    <property type="protein sequence ID" value="CDG19965.1"/>
    <property type="molecule type" value="Genomic_DNA"/>
</dbReference>
<protein>
    <submittedName>
        <fullName evidence="1">Gene 30 protein</fullName>
    </submittedName>
</protein>
<accession>A0A068R1H7</accession>
<evidence type="ECO:0000313" key="1">
    <source>
        <dbReference type="EMBL" id="CDG19965.1"/>
    </source>
</evidence>
<keyword evidence="2" id="KW-1185">Reference proteome</keyword>
<dbReference type="KEGG" id="xpo:XPG1_0310"/>
<dbReference type="RefSeq" id="WP_045957494.1">
    <property type="nucleotide sequence ID" value="NZ_FO704551.1"/>
</dbReference>
<name>A0A068R1H7_9GAMM</name>
<dbReference type="STRING" id="1354304.XPG1_0310"/>
<dbReference type="InterPro" id="IPR010982">
    <property type="entry name" value="Lambda_DNA-bd_dom_sf"/>
</dbReference>
<dbReference type="HOGENOM" id="CLU_204751_0_0_6"/>
<organism evidence="1 2">
    <name type="scientific">Xenorhabdus poinarii G6</name>
    <dbReference type="NCBI Taxonomy" id="1354304"/>
    <lineage>
        <taxon>Bacteria</taxon>
        <taxon>Pseudomonadati</taxon>
        <taxon>Pseudomonadota</taxon>
        <taxon>Gammaproteobacteria</taxon>
        <taxon>Enterobacterales</taxon>
        <taxon>Morganellaceae</taxon>
        <taxon>Xenorhabdus</taxon>
    </lineage>
</organism>
<dbReference type="Gene3D" id="1.10.260.40">
    <property type="entry name" value="lambda repressor-like DNA-binding domains"/>
    <property type="match status" value="1"/>
</dbReference>
<dbReference type="Proteomes" id="UP000032735">
    <property type="component" value="Chromosome"/>
</dbReference>
<dbReference type="GO" id="GO:0003677">
    <property type="term" value="F:DNA binding"/>
    <property type="evidence" value="ECO:0007669"/>
    <property type="project" value="InterPro"/>
</dbReference>